<dbReference type="InterPro" id="IPR036396">
    <property type="entry name" value="Cyt_P450_sf"/>
</dbReference>
<name>A0AAD4LLY9_9AGAM</name>
<keyword evidence="8" id="KW-0503">Monooxygenase</keyword>
<dbReference type="Proteomes" id="UP001201163">
    <property type="component" value="Unassembled WGS sequence"/>
</dbReference>
<evidence type="ECO:0000256" key="6">
    <source>
        <dbReference type="ARBA" id="ARBA00023002"/>
    </source>
</evidence>
<dbReference type="GO" id="GO:0016705">
    <property type="term" value="F:oxidoreductase activity, acting on paired donors, with incorporation or reduction of molecular oxygen"/>
    <property type="evidence" value="ECO:0007669"/>
    <property type="project" value="InterPro"/>
</dbReference>
<sequence>MSSLFLALILYPDVQKRAQAELDSVISRDRLPTYDDKPRLPYIEAISKELMRWHVVTALGVPHSPTDDDFYKGYFIPKGLRIDRAILHDPELYPDPEAFNPDRFLNEDGTFRDDPMIPLAFGAGRRICAARL</sequence>
<dbReference type="InterPro" id="IPR050364">
    <property type="entry name" value="Cytochrome_P450_fung"/>
</dbReference>
<evidence type="ECO:0000256" key="2">
    <source>
        <dbReference type="ARBA" id="ARBA00005179"/>
    </source>
</evidence>
<comment type="cofactor">
    <cofactor evidence="1 9">
        <name>heme</name>
        <dbReference type="ChEBI" id="CHEBI:30413"/>
    </cofactor>
</comment>
<keyword evidence="5 9" id="KW-0479">Metal-binding</keyword>
<comment type="caution">
    <text evidence="10">The sequence shown here is derived from an EMBL/GenBank/DDBJ whole genome shotgun (WGS) entry which is preliminary data.</text>
</comment>
<evidence type="ECO:0000256" key="9">
    <source>
        <dbReference type="PIRSR" id="PIRSR602401-1"/>
    </source>
</evidence>
<comment type="similarity">
    <text evidence="3">Belongs to the cytochrome P450 family.</text>
</comment>
<dbReference type="Pfam" id="PF00067">
    <property type="entry name" value="p450"/>
    <property type="match status" value="1"/>
</dbReference>
<evidence type="ECO:0000256" key="4">
    <source>
        <dbReference type="ARBA" id="ARBA00022617"/>
    </source>
</evidence>
<dbReference type="AlphaFoldDB" id="A0AAD4LLY9"/>
<proteinExistence type="inferred from homology"/>
<gene>
    <name evidence="10" type="ORF">EDB92DRAFT_2061034</name>
</gene>
<comment type="pathway">
    <text evidence="2">Secondary metabolite biosynthesis.</text>
</comment>
<evidence type="ECO:0000313" key="11">
    <source>
        <dbReference type="Proteomes" id="UP001201163"/>
    </source>
</evidence>
<dbReference type="Gene3D" id="1.10.630.10">
    <property type="entry name" value="Cytochrome P450"/>
    <property type="match status" value="1"/>
</dbReference>
<dbReference type="SUPFAM" id="SSF48264">
    <property type="entry name" value="Cytochrome P450"/>
    <property type="match status" value="1"/>
</dbReference>
<dbReference type="PANTHER" id="PTHR46300:SF7">
    <property type="entry name" value="P450, PUTATIVE (EUROFUNG)-RELATED"/>
    <property type="match status" value="1"/>
</dbReference>
<dbReference type="InterPro" id="IPR001128">
    <property type="entry name" value="Cyt_P450"/>
</dbReference>
<dbReference type="PRINTS" id="PR00385">
    <property type="entry name" value="P450"/>
</dbReference>
<keyword evidence="11" id="KW-1185">Reference proteome</keyword>
<dbReference type="PRINTS" id="PR00463">
    <property type="entry name" value="EP450I"/>
</dbReference>
<feature type="binding site" description="axial binding residue" evidence="9">
    <location>
        <position position="128"/>
    </location>
    <ligand>
        <name>heme</name>
        <dbReference type="ChEBI" id="CHEBI:30413"/>
    </ligand>
    <ligandPart>
        <name>Fe</name>
        <dbReference type="ChEBI" id="CHEBI:18248"/>
    </ligandPart>
</feature>
<dbReference type="EMBL" id="JAKELL010000006">
    <property type="protein sequence ID" value="KAH8997960.1"/>
    <property type="molecule type" value="Genomic_DNA"/>
</dbReference>
<evidence type="ECO:0000313" key="10">
    <source>
        <dbReference type="EMBL" id="KAH8997960.1"/>
    </source>
</evidence>
<organism evidence="10 11">
    <name type="scientific">Lactarius akahatsu</name>
    <dbReference type="NCBI Taxonomy" id="416441"/>
    <lineage>
        <taxon>Eukaryota</taxon>
        <taxon>Fungi</taxon>
        <taxon>Dikarya</taxon>
        <taxon>Basidiomycota</taxon>
        <taxon>Agaricomycotina</taxon>
        <taxon>Agaricomycetes</taxon>
        <taxon>Russulales</taxon>
        <taxon>Russulaceae</taxon>
        <taxon>Lactarius</taxon>
    </lineage>
</organism>
<dbReference type="PANTHER" id="PTHR46300">
    <property type="entry name" value="P450, PUTATIVE (EUROFUNG)-RELATED-RELATED"/>
    <property type="match status" value="1"/>
</dbReference>
<evidence type="ECO:0000256" key="8">
    <source>
        <dbReference type="ARBA" id="ARBA00023033"/>
    </source>
</evidence>
<protein>
    <submittedName>
        <fullName evidence="10">Cytochrome P450</fullName>
    </submittedName>
</protein>
<dbReference type="GO" id="GO:0020037">
    <property type="term" value="F:heme binding"/>
    <property type="evidence" value="ECO:0007669"/>
    <property type="project" value="InterPro"/>
</dbReference>
<evidence type="ECO:0000256" key="7">
    <source>
        <dbReference type="ARBA" id="ARBA00023004"/>
    </source>
</evidence>
<keyword evidence="7 9" id="KW-0408">Iron</keyword>
<evidence type="ECO:0000256" key="3">
    <source>
        <dbReference type="ARBA" id="ARBA00010617"/>
    </source>
</evidence>
<evidence type="ECO:0000256" key="5">
    <source>
        <dbReference type="ARBA" id="ARBA00022723"/>
    </source>
</evidence>
<keyword evidence="6" id="KW-0560">Oxidoreductase</keyword>
<dbReference type="InterPro" id="IPR002401">
    <property type="entry name" value="Cyt_P450_E_grp-I"/>
</dbReference>
<evidence type="ECO:0000256" key="1">
    <source>
        <dbReference type="ARBA" id="ARBA00001971"/>
    </source>
</evidence>
<dbReference type="GO" id="GO:0004497">
    <property type="term" value="F:monooxygenase activity"/>
    <property type="evidence" value="ECO:0007669"/>
    <property type="project" value="UniProtKB-KW"/>
</dbReference>
<accession>A0AAD4LLY9</accession>
<dbReference type="GO" id="GO:0005506">
    <property type="term" value="F:iron ion binding"/>
    <property type="evidence" value="ECO:0007669"/>
    <property type="project" value="InterPro"/>
</dbReference>
<keyword evidence="4 9" id="KW-0349">Heme</keyword>
<reference evidence="10" key="1">
    <citation type="submission" date="2022-01" db="EMBL/GenBank/DDBJ databases">
        <title>Comparative genomics reveals a dynamic genome evolution in the ectomycorrhizal milk-cap (Lactarius) mushrooms.</title>
        <authorList>
            <consortium name="DOE Joint Genome Institute"/>
            <person name="Lebreton A."/>
            <person name="Tang N."/>
            <person name="Kuo A."/>
            <person name="LaButti K."/>
            <person name="Drula E."/>
            <person name="Barry K."/>
            <person name="Clum A."/>
            <person name="Lipzen A."/>
            <person name="Mousain D."/>
            <person name="Ng V."/>
            <person name="Wang R."/>
            <person name="Wang X."/>
            <person name="Dai Y."/>
            <person name="Henrissat B."/>
            <person name="Grigoriev I.V."/>
            <person name="Guerin-Laguette A."/>
            <person name="Yu F."/>
            <person name="Martin F.M."/>
        </authorList>
    </citation>
    <scope>NUCLEOTIDE SEQUENCE</scope>
    <source>
        <strain evidence="10">QP</strain>
    </source>
</reference>